<comment type="caution">
    <text evidence="2">The sequence shown here is derived from an EMBL/GenBank/DDBJ whole genome shotgun (WGS) entry which is preliminary data.</text>
</comment>
<sequence>MSREPVATWRSKLLGAVLLLLGTALAARVAWELLRPLVGFLAVILVLSLIYWLAFSRRR</sequence>
<evidence type="ECO:0000313" key="2">
    <source>
        <dbReference type="EMBL" id="MFI0794114.1"/>
    </source>
</evidence>
<dbReference type="Proteomes" id="UP001611075">
    <property type="component" value="Unassembled WGS sequence"/>
</dbReference>
<name>A0ABW7SKB3_9ACTN</name>
<reference evidence="2 3" key="1">
    <citation type="submission" date="2024-10" db="EMBL/GenBank/DDBJ databases">
        <title>The Natural Products Discovery Center: Release of the First 8490 Sequenced Strains for Exploring Actinobacteria Biosynthetic Diversity.</title>
        <authorList>
            <person name="Kalkreuter E."/>
            <person name="Kautsar S.A."/>
            <person name="Yang D."/>
            <person name="Bader C.D."/>
            <person name="Teijaro C.N."/>
            <person name="Fluegel L."/>
            <person name="Davis C.M."/>
            <person name="Simpson J.R."/>
            <person name="Lauterbach L."/>
            <person name="Steele A.D."/>
            <person name="Gui C."/>
            <person name="Meng S."/>
            <person name="Li G."/>
            <person name="Viehrig K."/>
            <person name="Ye F."/>
            <person name="Su P."/>
            <person name="Kiefer A.F."/>
            <person name="Nichols A."/>
            <person name="Cepeda A.J."/>
            <person name="Yan W."/>
            <person name="Fan B."/>
            <person name="Jiang Y."/>
            <person name="Adhikari A."/>
            <person name="Zheng C.-J."/>
            <person name="Schuster L."/>
            <person name="Cowan T.M."/>
            <person name="Smanski M.J."/>
            <person name="Chevrette M.G."/>
            <person name="De Carvalho L.P.S."/>
            <person name="Shen B."/>
        </authorList>
    </citation>
    <scope>NUCLEOTIDE SEQUENCE [LARGE SCALE GENOMIC DNA]</scope>
    <source>
        <strain evidence="2 3">NPDC021253</strain>
    </source>
</reference>
<evidence type="ECO:0000313" key="3">
    <source>
        <dbReference type="Proteomes" id="UP001611075"/>
    </source>
</evidence>
<keyword evidence="1" id="KW-1133">Transmembrane helix</keyword>
<protein>
    <recommendedName>
        <fullName evidence="4">DUF4175 domain-containing protein</fullName>
    </recommendedName>
</protein>
<organism evidence="2 3">
    <name type="scientific">Micromonospora rubida</name>
    <dbReference type="NCBI Taxonomy" id="2697657"/>
    <lineage>
        <taxon>Bacteria</taxon>
        <taxon>Bacillati</taxon>
        <taxon>Actinomycetota</taxon>
        <taxon>Actinomycetes</taxon>
        <taxon>Micromonosporales</taxon>
        <taxon>Micromonosporaceae</taxon>
        <taxon>Micromonospora</taxon>
    </lineage>
</organism>
<feature type="transmembrane region" description="Helical" evidence="1">
    <location>
        <begin position="36"/>
        <end position="55"/>
    </location>
</feature>
<proteinExistence type="predicted"/>
<dbReference type="RefSeq" id="WP_396680124.1">
    <property type="nucleotide sequence ID" value="NZ_JBIRPU010000009.1"/>
</dbReference>
<keyword evidence="1" id="KW-0472">Membrane</keyword>
<dbReference type="EMBL" id="JBIRPU010000009">
    <property type="protein sequence ID" value="MFI0794114.1"/>
    <property type="molecule type" value="Genomic_DNA"/>
</dbReference>
<keyword evidence="1" id="KW-0812">Transmembrane</keyword>
<evidence type="ECO:0000256" key="1">
    <source>
        <dbReference type="SAM" id="Phobius"/>
    </source>
</evidence>
<accession>A0ABW7SKB3</accession>
<evidence type="ECO:0008006" key="4">
    <source>
        <dbReference type="Google" id="ProtNLM"/>
    </source>
</evidence>
<gene>
    <name evidence="2" type="ORF">ACH4OY_15710</name>
</gene>
<keyword evidence="3" id="KW-1185">Reference proteome</keyword>